<comment type="caution">
    <text evidence="1">The sequence shown here is derived from an EMBL/GenBank/DDBJ whole genome shotgun (WGS) entry which is preliminary data.</text>
</comment>
<evidence type="ECO:0000313" key="2">
    <source>
        <dbReference type="Proteomes" id="UP000033423"/>
    </source>
</evidence>
<dbReference type="EMBL" id="LACI01000381">
    <property type="protein sequence ID" value="KJU86971.1"/>
    <property type="molecule type" value="Genomic_DNA"/>
</dbReference>
<dbReference type="Proteomes" id="UP000033423">
    <property type="component" value="Unassembled WGS sequence"/>
</dbReference>
<protein>
    <submittedName>
        <fullName evidence="1">Uncharacterized protein</fullName>
    </submittedName>
</protein>
<sequence>MAKKFEHERKKVENITVFSNVLNRDTTKEIFFFKKWQEGYSKFKRHNKIRFRFD</sequence>
<name>A0A0F3GYI6_9BACT</name>
<organism evidence="1 2">
    <name type="scientific">Candidatus Magnetobacterium bavaricum</name>
    <dbReference type="NCBI Taxonomy" id="29290"/>
    <lineage>
        <taxon>Bacteria</taxon>
        <taxon>Pseudomonadati</taxon>
        <taxon>Nitrospirota</taxon>
        <taxon>Thermodesulfovibrionia</taxon>
        <taxon>Thermodesulfovibrionales</taxon>
        <taxon>Candidatus Magnetobacteriaceae</taxon>
        <taxon>Candidatus Magnetobacterium</taxon>
    </lineage>
</organism>
<accession>A0A0F3GYI6</accession>
<reference evidence="1 2" key="1">
    <citation type="submission" date="2015-02" db="EMBL/GenBank/DDBJ databases">
        <title>Single-cell genomics of uncultivated deep-branching MTB reveals a conserved set of magnetosome genes.</title>
        <authorList>
            <person name="Kolinko S."/>
            <person name="Richter M."/>
            <person name="Glockner F.O."/>
            <person name="Brachmann A."/>
            <person name="Schuler D."/>
        </authorList>
    </citation>
    <scope>NUCLEOTIDE SEQUENCE [LARGE SCALE GENOMIC DNA]</scope>
    <source>
        <strain evidence="1">TM-1</strain>
    </source>
</reference>
<keyword evidence="2" id="KW-1185">Reference proteome</keyword>
<evidence type="ECO:0000313" key="1">
    <source>
        <dbReference type="EMBL" id="KJU86971.1"/>
    </source>
</evidence>
<dbReference type="AlphaFoldDB" id="A0A0F3GYI6"/>
<proteinExistence type="predicted"/>
<gene>
    <name evidence="1" type="ORF">MBAV_000842</name>
</gene>